<evidence type="ECO:0000256" key="10">
    <source>
        <dbReference type="ARBA" id="ARBA00023242"/>
    </source>
</evidence>
<gene>
    <name evidence="21" type="ORF">NDU88_005665</name>
</gene>
<dbReference type="PROSITE" id="PS50002">
    <property type="entry name" value="SH3"/>
    <property type="match status" value="1"/>
</dbReference>
<dbReference type="Pfam" id="PF14603">
    <property type="entry name" value="hSH3"/>
    <property type="match status" value="2"/>
</dbReference>
<dbReference type="GO" id="GO:0070161">
    <property type="term" value="C:anchoring junction"/>
    <property type="evidence" value="ECO:0007669"/>
    <property type="project" value="UniProtKB-SubCell"/>
</dbReference>
<keyword evidence="3 18" id="KW-0728">SH3 domain</keyword>
<proteinExistence type="predicted"/>
<keyword evidence="4" id="KW-0963">Cytoplasm</keyword>
<dbReference type="PANTHER" id="PTHR16830">
    <property type="entry name" value="SH2 CONTAINING ADAPTOR PRAM-1 RELATED"/>
    <property type="match status" value="1"/>
</dbReference>
<keyword evidence="5" id="KW-0597">Phosphoprotein</keyword>
<keyword evidence="10" id="KW-0539">Nucleus</keyword>
<comment type="function">
    <text evidence="11">Acts as an adapter protein of the FYN and LCP2 signaling cascades in T-cells. May play a role in linking T-cell signaling to remodeling of the actin cytoskeleton. Modulates the expression of IL2. Involved in platelet activation. Prevents the degradation of SKAP1 and SKAP2. May be involved in high affinity immunoglobulin epsilon receptor signaling in mast cells.</text>
</comment>
<feature type="compositionally biased region" description="Polar residues" evidence="19">
    <location>
        <begin position="68"/>
        <end position="78"/>
    </location>
</feature>
<evidence type="ECO:0000256" key="4">
    <source>
        <dbReference type="ARBA" id="ARBA00022490"/>
    </source>
</evidence>
<evidence type="ECO:0000256" key="8">
    <source>
        <dbReference type="ARBA" id="ARBA00022990"/>
    </source>
</evidence>
<evidence type="ECO:0000256" key="5">
    <source>
        <dbReference type="ARBA" id="ARBA00022553"/>
    </source>
</evidence>
<feature type="region of interest" description="Disordered" evidence="19">
    <location>
        <begin position="277"/>
        <end position="301"/>
    </location>
</feature>
<protein>
    <recommendedName>
        <fullName evidence="12">FYN-binding protein 1</fullName>
    </recommendedName>
    <alternativeName>
        <fullName evidence="13">Adhesion and degranulation promoting adaptor protein</fullName>
    </alternativeName>
    <alternativeName>
        <fullName evidence="14">FYB-120/130</fullName>
    </alternativeName>
    <alternativeName>
        <fullName evidence="17">FYN-T-binding protein</fullName>
    </alternativeName>
    <alternativeName>
        <fullName evidence="15">SLAP-130</fullName>
    </alternativeName>
    <alternativeName>
        <fullName evidence="16">SLP-76-associated phosphoprotein</fullName>
    </alternativeName>
</protein>
<evidence type="ECO:0000256" key="3">
    <source>
        <dbReference type="ARBA" id="ARBA00022443"/>
    </source>
</evidence>
<comment type="caution">
    <text evidence="21">The sequence shown here is derived from an EMBL/GenBank/DDBJ whole genome shotgun (WGS) entry which is preliminary data.</text>
</comment>
<feature type="compositionally biased region" description="Pro residues" evidence="19">
    <location>
        <begin position="94"/>
        <end position="115"/>
    </location>
</feature>
<feature type="compositionally biased region" description="Polar residues" evidence="19">
    <location>
        <begin position="151"/>
        <end position="160"/>
    </location>
</feature>
<keyword evidence="9" id="KW-0175">Coiled coil</keyword>
<evidence type="ECO:0000256" key="17">
    <source>
        <dbReference type="ARBA" id="ARBA00082486"/>
    </source>
</evidence>
<name>A0AAV7WB61_PLEWA</name>
<evidence type="ECO:0000256" key="19">
    <source>
        <dbReference type="SAM" id="MobiDB-lite"/>
    </source>
</evidence>
<dbReference type="AlphaFoldDB" id="A0AAV7WB61"/>
<dbReference type="GO" id="GO:0005737">
    <property type="term" value="C:cytoplasm"/>
    <property type="evidence" value="ECO:0007669"/>
    <property type="project" value="UniProtKB-SubCell"/>
</dbReference>
<feature type="compositionally biased region" description="Basic and acidic residues" evidence="19">
    <location>
        <begin position="180"/>
        <end position="208"/>
    </location>
</feature>
<dbReference type="SUPFAM" id="SSF50044">
    <property type="entry name" value="SH3-domain"/>
    <property type="match status" value="2"/>
</dbReference>
<dbReference type="SMART" id="SM00326">
    <property type="entry name" value="SH3"/>
    <property type="match status" value="1"/>
</dbReference>
<feature type="compositionally biased region" description="Acidic residues" evidence="19">
    <location>
        <begin position="163"/>
        <end position="174"/>
    </location>
</feature>
<evidence type="ECO:0000256" key="18">
    <source>
        <dbReference type="PROSITE-ProRule" id="PRU00192"/>
    </source>
</evidence>
<accession>A0AAV7WB61</accession>
<evidence type="ECO:0000256" key="11">
    <source>
        <dbReference type="ARBA" id="ARBA00059917"/>
    </source>
</evidence>
<feature type="domain" description="SH3" evidence="20">
    <location>
        <begin position="219"/>
        <end position="279"/>
    </location>
</feature>
<evidence type="ECO:0000313" key="22">
    <source>
        <dbReference type="Proteomes" id="UP001066276"/>
    </source>
</evidence>
<keyword evidence="6" id="KW-0677">Repeat</keyword>
<evidence type="ECO:0000256" key="14">
    <source>
        <dbReference type="ARBA" id="ARBA00081371"/>
    </source>
</evidence>
<evidence type="ECO:0000256" key="7">
    <source>
        <dbReference type="ARBA" id="ARBA00022949"/>
    </source>
</evidence>
<keyword evidence="8" id="KW-0007">Acetylation</keyword>
<evidence type="ECO:0000256" key="12">
    <source>
        <dbReference type="ARBA" id="ARBA00068976"/>
    </source>
</evidence>
<dbReference type="GO" id="GO:0050852">
    <property type="term" value="P:T cell receptor signaling pathway"/>
    <property type="evidence" value="ECO:0007669"/>
    <property type="project" value="TreeGrafter"/>
</dbReference>
<dbReference type="InterPro" id="IPR029294">
    <property type="entry name" value="hSH3"/>
</dbReference>
<sequence>MAEDNSTTTSNPFRKSLPESTSSSQEKQQQEKGAAVPKRIPLKPLYKLGAAPQKPNRPPNVDLEKFHNQATGDSTSKGGFSKGSVSHSSANAAFPPPPPPTHPTAQATPPPPPAHPTTLSSAPNLPPRKFLPTPESQTVESEENYDDVSFEGNSFNSTGDASGDYDDEIYEGIDESNSCTKEDEKKREKEDKKRQEQEKKEQKKEQEIRKRFKLVGTIEVLHQAKACVDCKGGKNELSFKQGDSLEIIRITDNPEGKWLARNKGTYGYVKTTSVEIDSSTLKKKDRKSINAPAPMGDDQDVYDDVAEQDNISRHLPGNSSGSMFPPPPIDEDIYDGIDEPTDVSCVPQEEEKSWTRTLLKKITGWDDKGKSATDNESDDTEAFIVLAGPAPPAPPKVSGEGEVYDDVACQDFPPGAKEFSTGMNMKHLSFRKNDDKDPKRMKKMEKEEKEFRKKFKYDGEINVINSAHVSSSISTKKWGAKDLPVKPGESVEIIQNTDDSKVLCRNDEGKYGYVMRSNLVFGNGGEIYDDVDDGCIYDND</sequence>
<evidence type="ECO:0000259" key="20">
    <source>
        <dbReference type="PROSITE" id="PS50002"/>
    </source>
</evidence>
<organism evidence="21 22">
    <name type="scientific">Pleurodeles waltl</name>
    <name type="common">Iberian ribbed newt</name>
    <dbReference type="NCBI Taxonomy" id="8319"/>
    <lineage>
        <taxon>Eukaryota</taxon>
        <taxon>Metazoa</taxon>
        <taxon>Chordata</taxon>
        <taxon>Craniata</taxon>
        <taxon>Vertebrata</taxon>
        <taxon>Euteleostomi</taxon>
        <taxon>Amphibia</taxon>
        <taxon>Batrachia</taxon>
        <taxon>Caudata</taxon>
        <taxon>Salamandroidea</taxon>
        <taxon>Salamandridae</taxon>
        <taxon>Pleurodelinae</taxon>
        <taxon>Pleurodeles</taxon>
    </lineage>
</organism>
<dbReference type="FunFam" id="2.30.30.40:FF:000133">
    <property type="entry name" value="FYN-binding protein-like isoform X2"/>
    <property type="match status" value="1"/>
</dbReference>
<evidence type="ECO:0000256" key="1">
    <source>
        <dbReference type="ARBA" id="ARBA00004282"/>
    </source>
</evidence>
<dbReference type="Gene3D" id="2.30.30.40">
    <property type="entry name" value="SH3 Domains"/>
    <property type="match status" value="2"/>
</dbReference>
<dbReference type="InterPro" id="IPR043443">
    <property type="entry name" value="FYB1/2-like"/>
</dbReference>
<reference evidence="21" key="1">
    <citation type="journal article" date="2022" name="bioRxiv">
        <title>Sequencing and chromosome-scale assembly of the giantPleurodeles waltlgenome.</title>
        <authorList>
            <person name="Brown T."/>
            <person name="Elewa A."/>
            <person name="Iarovenko S."/>
            <person name="Subramanian E."/>
            <person name="Araus A.J."/>
            <person name="Petzold A."/>
            <person name="Susuki M."/>
            <person name="Suzuki K.-i.T."/>
            <person name="Hayashi T."/>
            <person name="Toyoda A."/>
            <person name="Oliveira C."/>
            <person name="Osipova E."/>
            <person name="Leigh N.D."/>
            <person name="Simon A."/>
            <person name="Yun M.H."/>
        </authorList>
    </citation>
    <scope>NUCLEOTIDE SEQUENCE</scope>
    <source>
        <strain evidence="21">20211129_DDA</strain>
        <tissue evidence="21">Liver</tissue>
    </source>
</reference>
<dbReference type="InterPro" id="IPR036028">
    <property type="entry name" value="SH3-like_dom_sf"/>
</dbReference>
<feature type="compositionally biased region" description="Polar residues" evidence="19">
    <location>
        <begin position="1"/>
        <end position="13"/>
    </location>
</feature>
<evidence type="ECO:0000256" key="16">
    <source>
        <dbReference type="ARBA" id="ARBA00081679"/>
    </source>
</evidence>
<comment type="subcellular location">
    <subcellularLocation>
        <location evidence="1">Cell junction</location>
    </subcellularLocation>
    <subcellularLocation>
        <location evidence="2">Cytoplasm</location>
    </subcellularLocation>
</comment>
<evidence type="ECO:0000313" key="21">
    <source>
        <dbReference type="EMBL" id="KAJ1210299.1"/>
    </source>
</evidence>
<keyword evidence="22" id="KW-1185">Reference proteome</keyword>
<dbReference type="GO" id="GO:0005886">
    <property type="term" value="C:plasma membrane"/>
    <property type="evidence" value="ECO:0007669"/>
    <property type="project" value="InterPro"/>
</dbReference>
<dbReference type="PANTHER" id="PTHR16830:SF13">
    <property type="entry name" value="FYN-BINDING PROTEIN 1"/>
    <property type="match status" value="1"/>
</dbReference>
<feature type="region of interest" description="Disordered" evidence="19">
    <location>
        <begin position="1"/>
        <end position="208"/>
    </location>
</feature>
<evidence type="ECO:0000256" key="13">
    <source>
        <dbReference type="ARBA" id="ARBA00079796"/>
    </source>
</evidence>
<dbReference type="FunFam" id="2.30.30.40:FF:000156">
    <property type="entry name" value="FYN-binding protein-like isoform X1"/>
    <property type="match status" value="1"/>
</dbReference>
<evidence type="ECO:0000256" key="6">
    <source>
        <dbReference type="ARBA" id="ARBA00022737"/>
    </source>
</evidence>
<dbReference type="InterPro" id="IPR001452">
    <property type="entry name" value="SH3_domain"/>
</dbReference>
<dbReference type="GO" id="GO:0072659">
    <property type="term" value="P:protein localization to plasma membrane"/>
    <property type="evidence" value="ECO:0007669"/>
    <property type="project" value="TreeGrafter"/>
</dbReference>
<feature type="compositionally biased region" description="Acidic residues" evidence="19">
    <location>
        <begin position="140"/>
        <end position="149"/>
    </location>
</feature>
<dbReference type="GO" id="GO:0007229">
    <property type="term" value="P:integrin-mediated signaling pathway"/>
    <property type="evidence" value="ECO:0007669"/>
    <property type="project" value="InterPro"/>
</dbReference>
<dbReference type="Proteomes" id="UP001066276">
    <property type="component" value="Chromosome 1_2"/>
</dbReference>
<evidence type="ECO:0000256" key="15">
    <source>
        <dbReference type="ARBA" id="ARBA00081595"/>
    </source>
</evidence>
<evidence type="ECO:0000256" key="2">
    <source>
        <dbReference type="ARBA" id="ARBA00004496"/>
    </source>
</evidence>
<evidence type="ECO:0000256" key="9">
    <source>
        <dbReference type="ARBA" id="ARBA00023054"/>
    </source>
</evidence>
<keyword evidence="7" id="KW-0965">Cell junction</keyword>
<dbReference type="EMBL" id="JANPWB010000002">
    <property type="protein sequence ID" value="KAJ1210299.1"/>
    <property type="molecule type" value="Genomic_DNA"/>
</dbReference>